<evidence type="ECO:0000313" key="1">
    <source>
        <dbReference type="EMBL" id="SDL87206.1"/>
    </source>
</evidence>
<sequence length="82" mass="8954">MYIKLKEGDTVAAIEKPKQQEQVQKGEQASELIGKFCVSLLKSSVLLSYLPANTSASAQGMQLSTSTIIAIMKVKDLIRLQI</sequence>
<gene>
    <name evidence="1" type="ORF">SAMN05421813_10382</name>
</gene>
<reference evidence="2" key="1">
    <citation type="submission" date="2016-10" db="EMBL/GenBank/DDBJ databases">
        <authorList>
            <person name="Varghese N."/>
            <person name="Submissions S."/>
        </authorList>
    </citation>
    <scope>NUCLEOTIDE SEQUENCE [LARGE SCALE GENOMIC DNA]</scope>
    <source>
        <strain evidence="2">DSM 24536</strain>
    </source>
</reference>
<dbReference type="AlphaFoldDB" id="A0A1G9NKS5"/>
<dbReference type="EMBL" id="FNHH01000003">
    <property type="protein sequence ID" value="SDL87206.1"/>
    <property type="molecule type" value="Genomic_DNA"/>
</dbReference>
<dbReference type="Proteomes" id="UP000199226">
    <property type="component" value="Unassembled WGS sequence"/>
</dbReference>
<accession>A0A1G9NKS5</accession>
<evidence type="ECO:0000313" key="2">
    <source>
        <dbReference type="Proteomes" id="UP000199226"/>
    </source>
</evidence>
<organism evidence="1 2">
    <name type="scientific">Daejeonella rubra</name>
    <dbReference type="NCBI Taxonomy" id="990371"/>
    <lineage>
        <taxon>Bacteria</taxon>
        <taxon>Pseudomonadati</taxon>
        <taxon>Bacteroidota</taxon>
        <taxon>Sphingobacteriia</taxon>
        <taxon>Sphingobacteriales</taxon>
        <taxon>Sphingobacteriaceae</taxon>
        <taxon>Daejeonella</taxon>
    </lineage>
</organism>
<dbReference type="STRING" id="990371.SAMN05421813_10382"/>
<name>A0A1G9NKS5_9SPHI</name>
<keyword evidence="2" id="KW-1185">Reference proteome</keyword>
<proteinExistence type="predicted"/>
<protein>
    <submittedName>
        <fullName evidence="1">Uncharacterized protein</fullName>
    </submittedName>
</protein>